<accession>A0ABQ4X4D0</accession>
<evidence type="ECO:0000313" key="2">
    <source>
        <dbReference type="EMBL" id="GJS59913.1"/>
    </source>
</evidence>
<reference evidence="2" key="1">
    <citation type="journal article" date="2022" name="Int. J. Mol. Sci.">
        <title>Draft Genome of Tanacetum Coccineum: Genomic Comparison of Closely Related Tanacetum-Family Plants.</title>
        <authorList>
            <person name="Yamashiro T."/>
            <person name="Shiraishi A."/>
            <person name="Nakayama K."/>
            <person name="Satake H."/>
        </authorList>
    </citation>
    <scope>NUCLEOTIDE SEQUENCE</scope>
</reference>
<reference evidence="2" key="2">
    <citation type="submission" date="2022-01" db="EMBL/GenBank/DDBJ databases">
        <authorList>
            <person name="Yamashiro T."/>
            <person name="Shiraishi A."/>
            <person name="Satake H."/>
            <person name="Nakayama K."/>
        </authorList>
    </citation>
    <scope>NUCLEOTIDE SEQUENCE</scope>
</reference>
<keyword evidence="1" id="KW-0812">Transmembrane</keyword>
<evidence type="ECO:0000313" key="3">
    <source>
        <dbReference type="Proteomes" id="UP001151760"/>
    </source>
</evidence>
<dbReference type="Proteomes" id="UP001151760">
    <property type="component" value="Unassembled WGS sequence"/>
</dbReference>
<gene>
    <name evidence="2" type="ORF">Tco_0654697</name>
</gene>
<dbReference type="EMBL" id="BQNB010009183">
    <property type="protein sequence ID" value="GJS59913.1"/>
    <property type="molecule type" value="Genomic_DNA"/>
</dbReference>
<proteinExistence type="predicted"/>
<keyword evidence="3" id="KW-1185">Reference proteome</keyword>
<comment type="caution">
    <text evidence="2">The sequence shown here is derived from an EMBL/GenBank/DDBJ whole genome shotgun (WGS) entry which is preliminary data.</text>
</comment>
<keyword evidence="1" id="KW-0472">Membrane</keyword>
<evidence type="ECO:0000256" key="1">
    <source>
        <dbReference type="SAM" id="Phobius"/>
    </source>
</evidence>
<organism evidence="2 3">
    <name type="scientific">Tanacetum coccineum</name>
    <dbReference type="NCBI Taxonomy" id="301880"/>
    <lineage>
        <taxon>Eukaryota</taxon>
        <taxon>Viridiplantae</taxon>
        <taxon>Streptophyta</taxon>
        <taxon>Embryophyta</taxon>
        <taxon>Tracheophyta</taxon>
        <taxon>Spermatophyta</taxon>
        <taxon>Magnoliopsida</taxon>
        <taxon>eudicotyledons</taxon>
        <taxon>Gunneridae</taxon>
        <taxon>Pentapetalae</taxon>
        <taxon>asterids</taxon>
        <taxon>campanulids</taxon>
        <taxon>Asterales</taxon>
        <taxon>Asteraceae</taxon>
        <taxon>Asteroideae</taxon>
        <taxon>Anthemideae</taxon>
        <taxon>Anthemidinae</taxon>
        <taxon>Tanacetum</taxon>
    </lineage>
</organism>
<feature type="transmembrane region" description="Helical" evidence="1">
    <location>
        <begin position="44"/>
        <end position="61"/>
    </location>
</feature>
<protein>
    <submittedName>
        <fullName evidence="2">Uncharacterized protein</fullName>
    </submittedName>
</protein>
<name>A0ABQ4X4D0_9ASTR</name>
<sequence>MMMLGCSWWCGVDGDDVVGGGSHGERRLEMMTMRGWCRSVDTSLYSVMLVLMVMVAMMYGGDAGSGGSDWRLEWPLWCLAAMGHRGDRVEDVAGWCDGWWWGPTMEVASDLTVGDGVVGDGVMWVTG</sequence>
<keyword evidence="1" id="KW-1133">Transmembrane helix</keyword>